<dbReference type="GO" id="GO:0038023">
    <property type="term" value="F:signaling receptor activity"/>
    <property type="evidence" value="ECO:0007669"/>
    <property type="project" value="TreeGrafter"/>
</dbReference>
<sequence>MTLLKMSSNIYEEPTCSLTVSYGEGVQKDGAERAESVERVVVIYESADISTQDYLLTRDGVCLSPARSPKRPPPAVQKNPLKAVSLILALLCVLLVAAVTVLSKLYELNMTYKTSYEELSKSYKNLNNSFCLSETTSTGFWRRFRCSCYYRSTEMRSWSESRADCVNRGADLVIINSKEEHDFLCDLNERGASWIGLLSVRMDNFRNEWEWKWVDRSTPKLLFWDKDINVEPVEGSKVYINQGGRMSQTNNGSRRWICEKPINRD</sequence>
<dbReference type="PANTHER" id="PTHR46784:SF1">
    <property type="entry name" value="KILLER CELL LECTIN-LIKE RECEPTOR SUBFAMILY B MEMBER 1"/>
    <property type="match status" value="1"/>
</dbReference>
<organism evidence="8 9">
    <name type="scientific">Labrus bergylta</name>
    <name type="common">ballan wrasse</name>
    <dbReference type="NCBI Taxonomy" id="56723"/>
    <lineage>
        <taxon>Eukaryota</taxon>
        <taxon>Metazoa</taxon>
        <taxon>Chordata</taxon>
        <taxon>Craniata</taxon>
        <taxon>Vertebrata</taxon>
        <taxon>Euteleostomi</taxon>
        <taxon>Actinopterygii</taxon>
        <taxon>Neopterygii</taxon>
        <taxon>Teleostei</taxon>
        <taxon>Neoteleostei</taxon>
        <taxon>Acanthomorphata</taxon>
        <taxon>Eupercaria</taxon>
        <taxon>Labriformes</taxon>
        <taxon>Labridae</taxon>
        <taxon>Labrus</taxon>
    </lineage>
</organism>
<dbReference type="Proteomes" id="UP000261660">
    <property type="component" value="Unplaced"/>
</dbReference>
<dbReference type="InterPro" id="IPR016187">
    <property type="entry name" value="CTDL_fold"/>
</dbReference>
<dbReference type="Ensembl" id="ENSLBET00000003734.1">
    <property type="protein sequence ID" value="ENSLBEP00000003547.1"/>
    <property type="gene ID" value="ENSLBEG00000002754.1"/>
</dbReference>
<accession>A0A3Q3E8B0</accession>
<evidence type="ECO:0000256" key="5">
    <source>
        <dbReference type="ARBA" id="ARBA00023157"/>
    </source>
</evidence>
<dbReference type="SUPFAM" id="SSF56436">
    <property type="entry name" value="C-type lectin-like"/>
    <property type="match status" value="1"/>
</dbReference>
<keyword evidence="9" id="KW-1185">Reference proteome</keyword>
<dbReference type="InterPro" id="IPR033992">
    <property type="entry name" value="NKR-like_CTLD"/>
</dbReference>
<evidence type="ECO:0000256" key="1">
    <source>
        <dbReference type="ARBA" id="ARBA00004606"/>
    </source>
</evidence>
<dbReference type="Pfam" id="PF00059">
    <property type="entry name" value="Lectin_C"/>
    <property type="match status" value="1"/>
</dbReference>
<protein>
    <submittedName>
        <fullName evidence="8">C-type lectin domain family 6 member A-like</fullName>
    </submittedName>
</protein>
<dbReference type="SMART" id="SM00034">
    <property type="entry name" value="CLECT"/>
    <property type="match status" value="1"/>
</dbReference>
<dbReference type="OrthoDB" id="8935730at2759"/>
<dbReference type="GO" id="GO:0030246">
    <property type="term" value="F:carbohydrate binding"/>
    <property type="evidence" value="ECO:0007669"/>
    <property type="project" value="UniProtKB-KW"/>
</dbReference>
<dbReference type="AlphaFoldDB" id="A0A3Q3E8B0"/>
<dbReference type="InParanoid" id="A0A3Q3E8B0"/>
<dbReference type="GO" id="GO:0009986">
    <property type="term" value="C:cell surface"/>
    <property type="evidence" value="ECO:0007669"/>
    <property type="project" value="TreeGrafter"/>
</dbReference>
<evidence type="ECO:0000256" key="3">
    <source>
        <dbReference type="ARBA" id="ARBA00022968"/>
    </source>
</evidence>
<comment type="subcellular location">
    <subcellularLocation>
        <location evidence="1">Membrane</location>
        <topology evidence="1">Single-pass type II membrane protein</topology>
    </subcellularLocation>
</comment>
<dbReference type="InterPro" id="IPR001304">
    <property type="entry name" value="C-type_lectin-like"/>
</dbReference>
<evidence type="ECO:0000313" key="9">
    <source>
        <dbReference type="Proteomes" id="UP000261660"/>
    </source>
</evidence>
<feature type="domain" description="C-type lectin" evidence="7">
    <location>
        <begin position="144"/>
        <end position="259"/>
    </location>
</feature>
<dbReference type="InterPro" id="IPR051527">
    <property type="entry name" value="KLR_subfamily_B"/>
</dbReference>
<dbReference type="GO" id="GO:0042269">
    <property type="term" value="P:regulation of natural killer cell mediated cytotoxicity"/>
    <property type="evidence" value="ECO:0007669"/>
    <property type="project" value="TreeGrafter"/>
</dbReference>
<reference evidence="8" key="1">
    <citation type="submission" date="2025-08" db="UniProtKB">
        <authorList>
            <consortium name="Ensembl"/>
        </authorList>
    </citation>
    <scope>IDENTIFICATION</scope>
</reference>
<evidence type="ECO:0000256" key="2">
    <source>
        <dbReference type="ARBA" id="ARBA00022734"/>
    </source>
</evidence>
<evidence type="ECO:0000256" key="4">
    <source>
        <dbReference type="ARBA" id="ARBA00022989"/>
    </source>
</evidence>
<evidence type="ECO:0000313" key="8">
    <source>
        <dbReference type="Ensembl" id="ENSLBEP00000003547.1"/>
    </source>
</evidence>
<keyword evidence="3" id="KW-0735">Signal-anchor</keyword>
<feature type="transmembrane region" description="Helical" evidence="6">
    <location>
        <begin position="83"/>
        <end position="103"/>
    </location>
</feature>
<dbReference type="PANTHER" id="PTHR46784">
    <property type="entry name" value="KILLER CELL LECTIN-LIKE RECEPTOR SUBFAMILY B MEMBER 1"/>
    <property type="match status" value="1"/>
</dbReference>
<keyword evidence="2" id="KW-0430">Lectin</keyword>
<dbReference type="GeneTree" id="ENSGT00940000172892"/>
<keyword evidence="6" id="KW-0812">Transmembrane</keyword>
<dbReference type="Gene3D" id="3.10.100.10">
    <property type="entry name" value="Mannose-Binding Protein A, subunit A"/>
    <property type="match status" value="1"/>
</dbReference>
<keyword evidence="6" id="KW-0472">Membrane</keyword>
<dbReference type="InterPro" id="IPR016186">
    <property type="entry name" value="C-type_lectin-like/link_sf"/>
</dbReference>
<dbReference type="CDD" id="cd03593">
    <property type="entry name" value="CLECT_NK_receptors_like"/>
    <property type="match status" value="1"/>
</dbReference>
<reference evidence="8" key="2">
    <citation type="submission" date="2025-09" db="UniProtKB">
        <authorList>
            <consortium name="Ensembl"/>
        </authorList>
    </citation>
    <scope>IDENTIFICATION</scope>
</reference>
<dbReference type="PROSITE" id="PS50041">
    <property type="entry name" value="C_TYPE_LECTIN_2"/>
    <property type="match status" value="1"/>
</dbReference>
<dbReference type="STRING" id="56723.ENSLBEP00000003547"/>
<proteinExistence type="predicted"/>
<name>A0A3Q3E8B0_9LABR</name>
<evidence type="ECO:0000259" key="7">
    <source>
        <dbReference type="PROSITE" id="PS50041"/>
    </source>
</evidence>
<keyword evidence="4 6" id="KW-1133">Transmembrane helix</keyword>
<dbReference type="GO" id="GO:0005886">
    <property type="term" value="C:plasma membrane"/>
    <property type="evidence" value="ECO:0007669"/>
    <property type="project" value="TreeGrafter"/>
</dbReference>
<evidence type="ECO:0000256" key="6">
    <source>
        <dbReference type="SAM" id="Phobius"/>
    </source>
</evidence>
<keyword evidence="5" id="KW-1015">Disulfide bond</keyword>